<proteinExistence type="predicted"/>
<protein>
    <submittedName>
        <fullName evidence="1">Uncharacterized protein</fullName>
    </submittedName>
</protein>
<dbReference type="Proteomes" id="UP001219525">
    <property type="component" value="Unassembled WGS sequence"/>
</dbReference>
<accession>A0AAD6VUD1</accession>
<name>A0AAD6VUD1_9AGAR</name>
<keyword evidence="2" id="KW-1185">Reference proteome</keyword>
<comment type="caution">
    <text evidence="1">The sequence shown here is derived from an EMBL/GenBank/DDBJ whole genome shotgun (WGS) entry which is preliminary data.</text>
</comment>
<sequence>MQYIRQSQELKPTTQSSIQMSSVVTLSLILAHAVAAMANPVARAACNPSLAGSGVSIASGSLELGYSSSVAGAVIISQPLSATSPEFIAEATTVSNGGFLLKDSNQDNHAAGLFCTNVNGSLELETAVSPEDGTQGWGFVCSTCNAVTTGLIASGCNVVSGFSGKCLQIGSAVGDAVAIATCSDLGAGPQYFDVYVG</sequence>
<gene>
    <name evidence="1" type="ORF">GGX14DRAFT_431517</name>
</gene>
<dbReference type="AlphaFoldDB" id="A0AAD6VUD1"/>
<evidence type="ECO:0000313" key="1">
    <source>
        <dbReference type="EMBL" id="KAJ7220626.1"/>
    </source>
</evidence>
<organism evidence="1 2">
    <name type="scientific">Mycena pura</name>
    <dbReference type="NCBI Taxonomy" id="153505"/>
    <lineage>
        <taxon>Eukaryota</taxon>
        <taxon>Fungi</taxon>
        <taxon>Dikarya</taxon>
        <taxon>Basidiomycota</taxon>
        <taxon>Agaricomycotina</taxon>
        <taxon>Agaricomycetes</taxon>
        <taxon>Agaricomycetidae</taxon>
        <taxon>Agaricales</taxon>
        <taxon>Marasmiineae</taxon>
        <taxon>Mycenaceae</taxon>
        <taxon>Mycena</taxon>
    </lineage>
</organism>
<dbReference type="EMBL" id="JARJCW010000009">
    <property type="protein sequence ID" value="KAJ7220626.1"/>
    <property type="molecule type" value="Genomic_DNA"/>
</dbReference>
<evidence type="ECO:0000313" key="2">
    <source>
        <dbReference type="Proteomes" id="UP001219525"/>
    </source>
</evidence>
<reference evidence="1" key="1">
    <citation type="submission" date="2023-03" db="EMBL/GenBank/DDBJ databases">
        <title>Massive genome expansion in bonnet fungi (Mycena s.s.) driven by repeated elements and novel gene families across ecological guilds.</title>
        <authorList>
            <consortium name="Lawrence Berkeley National Laboratory"/>
            <person name="Harder C.B."/>
            <person name="Miyauchi S."/>
            <person name="Viragh M."/>
            <person name="Kuo A."/>
            <person name="Thoen E."/>
            <person name="Andreopoulos B."/>
            <person name="Lu D."/>
            <person name="Skrede I."/>
            <person name="Drula E."/>
            <person name="Henrissat B."/>
            <person name="Morin E."/>
            <person name="Kohler A."/>
            <person name="Barry K."/>
            <person name="LaButti K."/>
            <person name="Morin E."/>
            <person name="Salamov A."/>
            <person name="Lipzen A."/>
            <person name="Mereny Z."/>
            <person name="Hegedus B."/>
            <person name="Baldrian P."/>
            <person name="Stursova M."/>
            <person name="Weitz H."/>
            <person name="Taylor A."/>
            <person name="Grigoriev I.V."/>
            <person name="Nagy L.G."/>
            <person name="Martin F."/>
            <person name="Kauserud H."/>
        </authorList>
    </citation>
    <scope>NUCLEOTIDE SEQUENCE</scope>
    <source>
        <strain evidence="1">9144</strain>
    </source>
</reference>